<evidence type="ECO:0008006" key="4">
    <source>
        <dbReference type="Google" id="ProtNLM"/>
    </source>
</evidence>
<dbReference type="EMBL" id="CP047020">
    <property type="protein sequence ID" value="QHA07527.1"/>
    <property type="molecule type" value="Genomic_DNA"/>
</dbReference>
<dbReference type="RefSeq" id="WP_158926108.1">
    <property type="nucleotide sequence ID" value="NZ_CP047020.1"/>
</dbReference>
<reference evidence="2 3" key="1">
    <citation type="submission" date="2019-12" db="EMBL/GenBank/DDBJ databases">
        <title>Streptomyces sp. strain T44 isolated from rhizosphere soil of Broussonetia papyrifera.</title>
        <authorList>
            <person name="Mo P."/>
        </authorList>
    </citation>
    <scope>NUCLEOTIDE SEQUENCE [LARGE SCALE GENOMIC DNA]</scope>
    <source>
        <strain evidence="2 3">T44</strain>
    </source>
</reference>
<dbReference type="Proteomes" id="UP000436138">
    <property type="component" value="Chromosome"/>
</dbReference>
<dbReference type="AlphaFoldDB" id="A0A6I6NHR2"/>
<evidence type="ECO:0000313" key="2">
    <source>
        <dbReference type="EMBL" id="QHA07527.1"/>
    </source>
</evidence>
<protein>
    <recommendedName>
        <fullName evidence="4">SWIM-type domain-containing protein</fullName>
    </recommendedName>
</protein>
<feature type="region of interest" description="Disordered" evidence="1">
    <location>
        <begin position="98"/>
        <end position="118"/>
    </location>
</feature>
<dbReference type="KEGG" id="sbro:GQF42_33230"/>
<accession>A0A6I6NHR2</accession>
<sequence>MAQDLDFDEDDLRTPAGSRSFERGRNYLAAVTAVEVGDGWITATVHGTDAYQAELTLGGPDGFAGERDCRYAMEGNFCKHLVALGLIMLGEPEAVPKQRGRARSRAQELGASGWVLKT</sequence>
<organism evidence="2 3">
    <name type="scientific">Streptomyces broussonetiae</name>
    <dbReference type="NCBI Taxonomy" id="2686304"/>
    <lineage>
        <taxon>Bacteria</taxon>
        <taxon>Bacillati</taxon>
        <taxon>Actinomycetota</taxon>
        <taxon>Actinomycetes</taxon>
        <taxon>Kitasatosporales</taxon>
        <taxon>Streptomycetaceae</taxon>
        <taxon>Streptomyces</taxon>
    </lineage>
</organism>
<keyword evidence="3" id="KW-1185">Reference proteome</keyword>
<name>A0A6I6NHR2_9ACTN</name>
<evidence type="ECO:0000313" key="3">
    <source>
        <dbReference type="Proteomes" id="UP000436138"/>
    </source>
</evidence>
<evidence type="ECO:0000256" key="1">
    <source>
        <dbReference type="SAM" id="MobiDB-lite"/>
    </source>
</evidence>
<gene>
    <name evidence="2" type="ORF">GQF42_33230</name>
</gene>
<proteinExistence type="predicted"/>